<dbReference type="InterPro" id="IPR050833">
    <property type="entry name" value="Poly_Biosynth_Transport"/>
</dbReference>
<feature type="transmembrane region" description="Helical" evidence="7">
    <location>
        <begin position="21"/>
        <end position="48"/>
    </location>
</feature>
<keyword evidence="11" id="KW-1185">Reference proteome</keyword>
<evidence type="ECO:0000256" key="3">
    <source>
        <dbReference type="ARBA" id="ARBA00022475"/>
    </source>
</evidence>
<feature type="transmembrane region" description="Helical" evidence="7">
    <location>
        <begin position="54"/>
        <end position="73"/>
    </location>
</feature>
<keyword evidence="6 7" id="KW-0472">Membrane</keyword>
<comment type="subcellular location">
    <subcellularLocation>
        <location evidence="1">Cell membrane</location>
        <topology evidence="1">Multi-pass membrane protein</topology>
    </subcellularLocation>
</comment>
<evidence type="ECO:0000256" key="4">
    <source>
        <dbReference type="ARBA" id="ARBA00022692"/>
    </source>
</evidence>
<feature type="transmembrane region" description="Helical" evidence="7">
    <location>
        <begin position="334"/>
        <end position="356"/>
    </location>
</feature>
<dbReference type="GO" id="GO:0005886">
    <property type="term" value="C:plasma membrane"/>
    <property type="evidence" value="ECO:0007669"/>
    <property type="project" value="UniProtKB-SubCell"/>
</dbReference>
<dbReference type="eggNOG" id="COG2244">
    <property type="taxonomic scope" value="Bacteria"/>
</dbReference>
<feature type="transmembrane region" description="Helical" evidence="7">
    <location>
        <begin position="122"/>
        <end position="141"/>
    </location>
</feature>
<keyword evidence="3" id="KW-1003">Cell membrane</keyword>
<reference evidence="8 10" key="1">
    <citation type="journal article" date="2014" name="Genome Announc.">
        <title>Draft Genome Sequence of Xylella fastidiosa Pear Leaf Scorch Strain in Taiwan.</title>
        <authorList>
            <person name="Su C.C."/>
            <person name="Deng W.L."/>
            <person name="Jan F.J."/>
            <person name="Chang C.J."/>
            <person name="Huang H."/>
            <person name="Chen J."/>
        </authorList>
    </citation>
    <scope>NUCLEOTIDE SEQUENCE [LARGE SCALE GENOMIC DNA]</scope>
    <source>
        <strain evidence="8 10">PLS229</strain>
    </source>
</reference>
<comment type="caution">
    <text evidence="8">The sequence shown here is derived from an EMBL/GenBank/DDBJ whole genome shotgun (WGS) entry which is preliminary data.</text>
</comment>
<feature type="transmembrane region" description="Helical" evidence="7">
    <location>
        <begin position="162"/>
        <end position="183"/>
    </location>
</feature>
<dbReference type="EMBL" id="JAJPPU010000002">
    <property type="protein sequence ID" value="MCD8473691.1"/>
    <property type="molecule type" value="Genomic_DNA"/>
</dbReference>
<dbReference type="KEGG" id="xtw:AB672_04680"/>
<dbReference type="OrthoDB" id="8538786at2"/>
<dbReference type="PATRIC" id="fig|1444770.3.peg.419"/>
<dbReference type="Proteomes" id="UP001430701">
    <property type="component" value="Unassembled WGS sequence"/>
</dbReference>
<feature type="transmembrane region" description="Helical" evidence="7">
    <location>
        <begin position="94"/>
        <end position="116"/>
    </location>
</feature>
<dbReference type="GeneID" id="68900583"/>
<name>Z9JM03_9GAMM</name>
<dbReference type="EMBL" id="JDSQ01000002">
    <property type="protein sequence ID" value="EWS79189.1"/>
    <property type="molecule type" value="Genomic_DNA"/>
</dbReference>
<proteinExistence type="inferred from homology"/>
<feature type="transmembrane region" description="Helical" evidence="7">
    <location>
        <begin position="457"/>
        <end position="478"/>
    </location>
</feature>
<evidence type="ECO:0000313" key="10">
    <source>
        <dbReference type="Proteomes" id="UP000020406"/>
    </source>
</evidence>
<dbReference type="Pfam" id="PF13440">
    <property type="entry name" value="Polysacc_synt_3"/>
    <property type="match status" value="1"/>
</dbReference>
<dbReference type="PANTHER" id="PTHR30250">
    <property type="entry name" value="PST FAMILY PREDICTED COLANIC ACID TRANSPORTER"/>
    <property type="match status" value="1"/>
</dbReference>
<evidence type="ECO:0000256" key="5">
    <source>
        <dbReference type="ARBA" id="ARBA00022989"/>
    </source>
</evidence>
<dbReference type="Proteomes" id="UP000020406">
    <property type="component" value="Unassembled WGS sequence"/>
</dbReference>
<dbReference type="RefSeq" id="WP_038270183.1">
    <property type="nucleotide sequence ID" value="NZ_CP053627.1"/>
</dbReference>
<evidence type="ECO:0000256" key="6">
    <source>
        <dbReference type="ARBA" id="ARBA00023136"/>
    </source>
</evidence>
<evidence type="ECO:0000313" key="9">
    <source>
        <dbReference type="EMBL" id="MCD8473691.1"/>
    </source>
</evidence>
<feature type="transmembrane region" description="Helical" evidence="7">
    <location>
        <begin position="394"/>
        <end position="412"/>
    </location>
</feature>
<accession>Z9JM03</accession>
<evidence type="ECO:0000256" key="1">
    <source>
        <dbReference type="ARBA" id="ARBA00004651"/>
    </source>
</evidence>
<feature type="transmembrane region" description="Helical" evidence="7">
    <location>
        <begin position="303"/>
        <end position="328"/>
    </location>
</feature>
<protein>
    <submittedName>
        <fullName evidence="9">Lipopolysaccharide biosynthesis protein</fullName>
    </submittedName>
    <submittedName>
        <fullName evidence="8">Teichoic acid transporter</fullName>
    </submittedName>
</protein>
<feature type="transmembrane region" description="Helical" evidence="7">
    <location>
        <begin position="424"/>
        <end position="445"/>
    </location>
</feature>
<evidence type="ECO:0000313" key="11">
    <source>
        <dbReference type="Proteomes" id="UP001430701"/>
    </source>
</evidence>
<keyword evidence="5 7" id="KW-1133">Transmembrane helix</keyword>
<dbReference type="PANTHER" id="PTHR30250:SF10">
    <property type="entry name" value="LIPOPOLYSACCHARIDE BIOSYNTHESIS PROTEIN WZXC"/>
    <property type="match status" value="1"/>
</dbReference>
<comment type="similarity">
    <text evidence="2">Belongs to the polysaccharide synthase family.</text>
</comment>
<feature type="transmembrane region" description="Helical" evidence="7">
    <location>
        <begin position="368"/>
        <end position="388"/>
    </location>
</feature>
<dbReference type="STRING" id="1444770.AF72_01730"/>
<evidence type="ECO:0000256" key="7">
    <source>
        <dbReference type="SAM" id="Phobius"/>
    </source>
</evidence>
<organism evidence="8 10">
    <name type="scientific">Xylella taiwanensis</name>
    <dbReference type="NCBI Taxonomy" id="1444770"/>
    <lineage>
        <taxon>Bacteria</taxon>
        <taxon>Pseudomonadati</taxon>
        <taxon>Pseudomonadota</taxon>
        <taxon>Gammaproteobacteria</taxon>
        <taxon>Lysobacterales</taxon>
        <taxon>Lysobacteraceae</taxon>
        <taxon>Xylella</taxon>
    </lineage>
</organism>
<reference evidence="9" key="2">
    <citation type="submission" date="2021-11" db="EMBL/GenBank/DDBJ databases">
        <title>Genome sequence of Xylella taiwanensis PLS432.</title>
        <authorList>
            <person name="Weng L.-W."/>
            <person name="Su C.-C."/>
            <person name="Tsai C.-W."/>
            <person name="Kuo C.-H."/>
        </authorList>
    </citation>
    <scope>NUCLEOTIDE SEQUENCE</scope>
    <source>
        <strain evidence="9">PLS432</strain>
    </source>
</reference>
<evidence type="ECO:0000256" key="2">
    <source>
        <dbReference type="ARBA" id="ARBA00007430"/>
    </source>
</evidence>
<dbReference type="CDD" id="cd13127">
    <property type="entry name" value="MATE_tuaB_like"/>
    <property type="match status" value="1"/>
</dbReference>
<keyword evidence="4 7" id="KW-0812">Transmembrane</keyword>
<dbReference type="AlphaFoldDB" id="Z9JM03"/>
<evidence type="ECO:0000313" key="8">
    <source>
        <dbReference type="EMBL" id="EWS79189.1"/>
    </source>
</evidence>
<sequence>MSDSVVSASAASQRSLASRAAGGAVVTMLGQGARVVMQFAIIVLLARLLTPHDYGLMAMVTAIVGVADILRDFGLSSAAIQAKHITNAQRDNLFWINSGIGLALSLVVFGAAQVIANFYREPALVTITQVLAINFLLNGMATQYRANLSREMRFGQLALSDIGAQVLGLLVGVAVALLGWGVWALVLQQVVQAVMNLAIAMVCARWLPGGYQRGVPMRTFLSFGWNLMVAQLLAYADRSVGQVIIGYRFGPNVLGLYNRAFQLLMMPLNQVIAPASSVALPVLSQLQDDRVRFDAFLLRGQTIMLHVIVALFAFACAQATPLIVLVLGEQWRPAVLLFQILTLAGITQSAGYASYWLFLARGLIRHHLLFSIVSHVLLVVCVCIGAYWGVFGVAIGYSISLAMIWPLSIVWAARVTPVPGWEMFFNGVRTIAGYGLCASVSTYASQWWGGSNLWEQLIVGALAMLGAFAVLCVLWTAFRRDVLSILKIGMLFPEVPSFPLRIMNRVRKGS</sequence>
<gene>
    <name evidence="8" type="ORF">AF72_01730</name>
    <name evidence="9" type="ORF">LPH55_09540</name>
</gene>
<feature type="transmembrane region" description="Helical" evidence="7">
    <location>
        <begin position="189"/>
        <end position="207"/>
    </location>
</feature>